<feature type="compositionally biased region" description="Polar residues" evidence="7">
    <location>
        <begin position="148"/>
        <end position="164"/>
    </location>
</feature>
<dbReference type="Gene3D" id="2.60.120.970">
    <property type="match status" value="1"/>
</dbReference>
<dbReference type="Gene3D" id="2.10.90.10">
    <property type="entry name" value="Cystine-knot cytokines"/>
    <property type="match status" value="1"/>
</dbReference>
<dbReference type="PANTHER" id="PTHR11848">
    <property type="entry name" value="TGF-BETA FAMILY"/>
    <property type="match status" value="1"/>
</dbReference>
<dbReference type="GO" id="GO:0005615">
    <property type="term" value="C:extracellular space"/>
    <property type="evidence" value="ECO:0007669"/>
    <property type="project" value="TreeGrafter"/>
</dbReference>
<feature type="compositionally biased region" description="Basic and acidic residues" evidence="7">
    <location>
        <begin position="30"/>
        <end position="47"/>
    </location>
</feature>
<evidence type="ECO:0000259" key="9">
    <source>
        <dbReference type="PROSITE" id="PS51362"/>
    </source>
</evidence>
<dbReference type="InterPro" id="IPR029034">
    <property type="entry name" value="Cystine-knot_cytokine"/>
</dbReference>
<dbReference type="PROSITE" id="PS51362">
    <property type="entry name" value="TGF_BETA_2"/>
    <property type="match status" value="1"/>
</dbReference>
<dbReference type="Pfam" id="PF00019">
    <property type="entry name" value="TGF_beta"/>
    <property type="match status" value="1"/>
</dbReference>
<comment type="subcellular location">
    <subcellularLocation>
        <location evidence="1">Secreted</location>
    </subcellularLocation>
</comment>
<proteinExistence type="inferred from homology"/>
<dbReference type="SMART" id="SM00204">
    <property type="entry name" value="TGFB"/>
    <property type="match status" value="1"/>
</dbReference>
<evidence type="ECO:0000313" key="10">
    <source>
        <dbReference type="EMBL" id="CAL1528189.1"/>
    </source>
</evidence>
<dbReference type="Proteomes" id="UP001497497">
    <property type="component" value="Unassembled WGS sequence"/>
</dbReference>
<evidence type="ECO:0000256" key="6">
    <source>
        <dbReference type="RuleBase" id="RU000354"/>
    </source>
</evidence>
<feature type="signal peptide" evidence="8">
    <location>
        <begin position="1"/>
        <end position="20"/>
    </location>
</feature>
<feature type="compositionally biased region" description="Polar residues" evidence="7">
    <location>
        <begin position="178"/>
        <end position="202"/>
    </location>
</feature>
<feature type="region of interest" description="Disordered" evidence="7">
    <location>
        <begin position="26"/>
        <end position="82"/>
    </location>
</feature>
<evidence type="ECO:0000256" key="2">
    <source>
        <dbReference type="ARBA" id="ARBA00006656"/>
    </source>
</evidence>
<dbReference type="InterPro" id="IPR001111">
    <property type="entry name" value="TGF-b_propeptide"/>
</dbReference>
<sequence length="590" mass="64921">MSKLLAHALIVLLLFFSAAGFNVHSLNTKSPDHDVEVDESKTDKRQESGANTEDTAGRWAVTGNGSSFSTDPSVMGESAQVGNATESAQIGNTGESAQVGNAIESAQVGNTTEPASSAASGVLNSQFHVVNRTSESVVEKNIEENRQTLSRENSEMPSDSTGHVNISLGVPRRDSVDTGPTNGSLSNATQPTDPSDDGSQMNHHPGVDSSHVDEETFTLGMEEEGNVSSSSNSSAENSNATEPVVSPVTKEAQCPTCQIRTSDRQHRIASLKHQILRSLHISKPPNASGIAIPKVPALTHLYDSDTMMEDSPTSNNDDEYDDQFIVKTERVFTGAREAPDGLNLNITDYVYFSPSVQLYTSHIKVTKLWLYIRKSESTRRYITLTVERVLPETISAASLKTKIVLSKKIEREKAFGWRRIEFRDILREWVKHPTTNVGLKIRAEDETGNNLVVLPPTPDVDKGYEPWLDSKIQEPRSNSRHRRSDSLVCSDNTTEARCCRYPLYVGFAEFGWEWIIAPTHVKADFCSGECRMSMQDQTPYGWIHNQVPGSAGSCCTPTKMSPLPLLYFDESLNIVYQILQNMKVDKCGCA</sequence>
<dbReference type="EMBL" id="CAXITT010000028">
    <property type="protein sequence ID" value="CAL1528189.1"/>
    <property type="molecule type" value="Genomic_DNA"/>
</dbReference>
<evidence type="ECO:0000256" key="7">
    <source>
        <dbReference type="SAM" id="MobiDB-lite"/>
    </source>
</evidence>
<feature type="compositionally biased region" description="Polar residues" evidence="7">
    <location>
        <begin position="63"/>
        <end position="72"/>
    </location>
</feature>
<dbReference type="AlphaFoldDB" id="A0AAV2H6S3"/>
<comment type="similarity">
    <text evidence="2 6">Belongs to the TGF-beta family.</text>
</comment>
<dbReference type="InterPro" id="IPR015615">
    <property type="entry name" value="TGF-beta-rel"/>
</dbReference>
<comment type="caution">
    <text evidence="10">The sequence shown here is derived from an EMBL/GenBank/DDBJ whole genome shotgun (WGS) entry which is preliminary data.</text>
</comment>
<dbReference type="InterPro" id="IPR001839">
    <property type="entry name" value="TGF-b_C"/>
</dbReference>
<protein>
    <recommendedName>
        <fullName evidence="9">TGF-beta family profile domain-containing protein</fullName>
    </recommendedName>
</protein>
<gene>
    <name evidence="10" type="ORF">GSLYS_00002359001</name>
</gene>
<keyword evidence="4 6" id="KW-0339">Growth factor</keyword>
<keyword evidence="11" id="KW-1185">Reference proteome</keyword>
<dbReference type="SUPFAM" id="SSF57501">
    <property type="entry name" value="Cystine-knot cytokines"/>
    <property type="match status" value="1"/>
</dbReference>
<dbReference type="PANTHER" id="PTHR11848:SF262">
    <property type="entry name" value="LD29161P"/>
    <property type="match status" value="1"/>
</dbReference>
<reference evidence="10 11" key="1">
    <citation type="submission" date="2024-04" db="EMBL/GenBank/DDBJ databases">
        <authorList>
            <consortium name="Genoscope - CEA"/>
            <person name="William W."/>
        </authorList>
    </citation>
    <scope>NUCLEOTIDE SEQUENCE [LARGE SCALE GENOMIC DNA]</scope>
</reference>
<name>A0AAV2H6S3_LYMST</name>
<evidence type="ECO:0000256" key="4">
    <source>
        <dbReference type="ARBA" id="ARBA00023030"/>
    </source>
</evidence>
<dbReference type="GO" id="GO:0008083">
    <property type="term" value="F:growth factor activity"/>
    <property type="evidence" value="ECO:0007669"/>
    <property type="project" value="UniProtKB-KW"/>
</dbReference>
<evidence type="ECO:0000256" key="1">
    <source>
        <dbReference type="ARBA" id="ARBA00004613"/>
    </source>
</evidence>
<feature type="compositionally biased region" description="Low complexity" evidence="7">
    <location>
        <begin position="226"/>
        <end position="239"/>
    </location>
</feature>
<dbReference type="CDD" id="cd13751">
    <property type="entry name" value="TGF_beta_GDF8_like"/>
    <property type="match status" value="1"/>
</dbReference>
<organism evidence="10 11">
    <name type="scientific">Lymnaea stagnalis</name>
    <name type="common">Great pond snail</name>
    <name type="synonym">Helix stagnalis</name>
    <dbReference type="NCBI Taxonomy" id="6523"/>
    <lineage>
        <taxon>Eukaryota</taxon>
        <taxon>Metazoa</taxon>
        <taxon>Spiralia</taxon>
        <taxon>Lophotrochozoa</taxon>
        <taxon>Mollusca</taxon>
        <taxon>Gastropoda</taxon>
        <taxon>Heterobranchia</taxon>
        <taxon>Euthyneura</taxon>
        <taxon>Panpulmonata</taxon>
        <taxon>Hygrophila</taxon>
        <taxon>Lymnaeoidea</taxon>
        <taxon>Lymnaeidae</taxon>
        <taxon>Lymnaea</taxon>
    </lineage>
</organism>
<feature type="region of interest" description="Disordered" evidence="7">
    <location>
        <begin position="148"/>
        <end position="252"/>
    </location>
</feature>
<accession>A0AAV2H6S3</accession>
<feature type="domain" description="TGF-beta family profile" evidence="9">
    <location>
        <begin position="480"/>
        <end position="590"/>
    </location>
</feature>
<dbReference type="GO" id="GO:0005125">
    <property type="term" value="F:cytokine activity"/>
    <property type="evidence" value="ECO:0007669"/>
    <property type="project" value="TreeGrafter"/>
</dbReference>
<evidence type="ECO:0000256" key="5">
    <source>
        <dbReference type="ARBA" id="ARBA00023157"/>
    </source>
</evidence>
<keyword evidence="3" id="KW-0964">Secreted</keyword>
<evidence type="ECO:0000313" key="11">
    <source>
        <dbReference type="Proteomes" id="UP001497497"/>
    </source>
</evidence>
<dbReference type="Pfam" id="PF00688">
    <property type="entry name" value="TGFb_propeptide"/>
    <property type="match status" value="1"/>
</dbReference>
<evidence type="ECO:0000256" key="8">
    <source>
        <dbReference type="SAM" id="SignalP"/>
    </source>
</evidence>
<evidence type="ECO:0000256" key="3">
    <source>
        <dbReference type="ARBA" id="ARBA00022525"/>
    </source>
</evidence>
<feature type="chain" id="PRO_5043987923" description="TGF-beta family profile domain-containing protein" evidence="8">
    <location>
        <begin position="21"/>
        <end position="590"/>
    </location>
</feature>
<keyword evidence="5" id="KW-1015">Disulfide bond</keyword>
<keyword evidence="8" id="KW-0732">Signal</keyword>